<protein>
    <submittedName>
        <fullName evidence="2">Uncharacterized protein</fullName>
    </submittedName>
</protein>
<reference evidence="2 3" key="1">
    <citation type="submission" date="2018-06" db="EMBL/GenBank/DDBJ databases">
        <authorList>
            <consortium name="Pathogen Informatics"/>
            <person name="Doyle S."/>
        </authorList>
    </citation>
    <scope>NUCLEOTIDE SEQUENCE [LARGE SCALE GENOMIC DNA]</scope>
    <source>
        <strain evidence="2 3">NCTC10418</strain>
    </source>
</reference>
<proteinExistence type="predicted"/>
<gene>
    <name evidence="2" type="ORF">NCTC10418_07012</name>
</gene>
<dbReference type="AlphaFoldDB" id="A0A376L4B6"/>
<evidence type="ECO:0000313" key="3">
    <source>
        <dbReference type="Proteomes" id="UP000255460"/>
    </source>
</evidence>
<sequence length="71" mass="7687">MLSVLGQKHHYGTKKLPAKKNHASGEGSHQTIPLKRADALDSAALFTGGVVHFWAIAGLAEHKNETLCLFH</sequence>
<accession>A0A376L4B6</accession>
<dbReference type="EMBL" id="UFZQ01000001">
    <property type="protein sequence ID" value="STE89287.1"/>
    <property type="molecule type" value="Genomic_DNA"/>
</dbReference>
<dbReference type="Proteomes" id="UP000255460">
    <property type="component" value="Unassembled WGS sequence"/>
</dbReference>
<feature type="region of interest" description="Disordered" evidence="1">
    <location>
        <begin position="1"/>
        <end position="30"/>
    </location>
</feature>
<evidence type="ECO:0000256" key="1">
    <source>
        <dbReference type="SAM" id="MobiDB-lite"/>
    </source>
</evidence>
<evidence type="ECO:0000313" key="2">
    <source>
        <dbReference type="EMBL" id="STE89287.1"/>
    </source>
</evidence>
<feature type="compositionally biased region" description="Basic residues" evidence="1">
    <location>
        <begin position="7"/>
        <end position="22"/>
    </location>
</feature>
<organism evidence="2 3">
    <name type="scientific">Escherichia coli</name>
    <dbReference type="NCBI Taxonomy" id="562"/>
    <lineage>
        <taxon>Bacteria</taxon>
        <taxon>Pseudomonadati</taxon>
        <taxon>Pseudomonadota</taxon>
        <taxon>Gammaproteobacteria</taxon>
        <taxon>Enterobacterales</taxon>
        <taxon>Enterobacteriaceae</taxon>
        <taxon>Escherichia</taxon>
    </lineage>
</organism>
<name>A0A376L4B6_ECOLX</name>